<keyword evidence="2" id="KW-1185">Reference proteome</keyword>
<dbReference type="AlphaFoldDB" id="A0AA37PE10"/>
<sequence length="190" mass="21575">MPSTDGIMSQEQWKATFDLRDLFVAALRRNVPADADALEKEYSRAWTDFLSTQVPISETQAAFNQLVDLADEEKVRDAYAGFLDAPLASAEDEDAAIATLCRVSGSLGVMPMTREVICFKDEEKKVWFLVAKLLQREENKTDTVRKQVVDLVQSEPKLPEMVTKYYKLMDMSEENVEAMKSRGETFFLDI</sequence>
<gene>
    <name evidence="1" type="ORF">ColSpa_10751</name>
</gene>
<organism evidence="1 2">
    <name type="scientific">Colletotrichum spaethianum</name>
    <dbReference type="NCBI Taxonomy" id="700344"/>
    <lineage>
        <taxon>Eukaryota</taxon>
        <taxon>Fungi</taxon>
        <taxon>Dikarya</taxon>
        <taxon>Ascomycota</taxon>
        <taxon>Pezizomycotina</taxon>
        <taxon>Sordariomycetes</taxon>
        <taxon>Hypocreomycetidae</taxon>
        <taxon>Glomerellales</taxon>
        <taxon>Glomerellaceae</taxon>
        <taxon>Colletotrichum</taxon>
        <taxon>Colletotrichum spaethianum species complex</taxon>
    </lineage>
</organism>
<comment type="caution">
    <text evidence="1">The sequence shown here is derived from an EMBL/GenBank/DDBJ whole genome shotgun (WGS) entry which is preliminary data.</text>
</comment>
<name>A0AA37PE10_9PEZI</name>
<protein>
    <submittedName>
        <fullName evidence="1">Uncharacterized protein</fullName>
    </submittedName>
</protein>
<accession>A0AA37PE10</accession>
<dbReference type="RefSeq" id="XP_049132920.1">
    <property type="nucleotide sequence ID" value="XM_049276963.1"/>
</dbReference>
<dbReference type="Proteomes" id="UP001055115">
    <property type="component" value="Unassembled WGS sequence"/>
</dbReference>
<evidence type="ECO:0000313" key="1">
    <source>
        <dbReference type="EMBL" id="GKT50570.1"/>
    </source>
</evidence>
<dbReference type="GeneID" id="73331553"/>
<dbReference type="EMBL" id="BQXU01000039">
    <property type="protein sequence ID" value="GKT50570.1"/>
    <property type="molecule type" value="Genomic_DNA"/>
</dbReference>
<reference evidence="1 2" key="1">
    <citation type="submission" date="2022-03" db="EMBL/GenBank/DDBJ databases">
        <title>Genome data of Colletotrichum spp.</title>
        <authorList>
            <person name="Utami Y.D."/>
            <person name="Hiruma K."/>
        </authorList>
    </citation>
    <scope>NUCLEOTIDE SEQUENCE [LARGE SCALE GENOMIC DNA]</scope>
    <source>
        <strain evidence="1 2">MAFF 239500</strain>
    </source>
</reference>
<evidence type="ECO:0000313" key="2">
    <source>
        <dbReference type="Proteomes" id="UP001055115"/>
    </source>
</evidence>
<proteinExistence type="predicted"/>